<accession>A0ABU2FBG8</accession>
<feature type="transmembrane region" description="Helical" evidence="2">
    <location>
        <begin position="20"/>
        <end position="44"/>
    </location>
</feature>
<evidence type="ECO:0000259" key="3">
    <source>
        <dbReference type="Pfam" id="PF23981"/>
    </source>
</evidence>
<proteinExistence type="predicted"/>
<dbReference type="Pfam" id="PF23981">
    <property type="entry name" value="DUF7305"/>
    <property type="match status" value="1"/>
</dbReference>
<dbReference type="Proteomes" id="UP001259659">
    <property type="component" value="Unassembled WGS sequence"/>
</dbReference>
<name>A0ABU2FBG8_9EURY</name>
<feature type="region of interest" description="Disordered" evidence="1">
    <location>
        <begin position="389"/>
        <end position="408"/>
    </location>
</feature>
<evidence type="ECO:0000313" key="5">
    <source>
        <dbReference type="Proteomes" id="UP001259659"/>
    </source>
</evidence>
<reference evidence="4 5" key="1">
    <citation type="submission" date="2022-06" db="EMBL/GenBank/DDBJ databases">
        <title>Haloarcula sp. a new haloarchaeum isolate from saline soil.</title>
        <authorList>
            <person name="Strakova D."/>
            <person name="Galisteo C."/>
            <person name="Sanchez-Porro C."/>
            <person name="Ventosa A."/>
        </authorList>
    </citation>
    <scope>NUCLEOTIDE SEQUENCE [LARGE SCALE GENOMIC DNA]</scope>
    <source>
        <strain evidence="4 5">S1CR25-12</strain>
    </source>
</reference>
<sequence length="597" mass="62128">MPNRSGQGDQRQLRAQSGPLGFLLVFALVIAATTLIVALGASAIGGTQDTLDEERAEKAMTQLDSQAALVALGNSDVQRVDLSTGSEGTYAVEDGAGRMTLSYKNQTNGNTTTVFSEKMGRIVYESGSGTTIAYQGGGVWRADGGGNAVMISPPEFHYRDATLTLPLVTVGSSGTVGDRAVISQPNTTRYFPNRTKKKAYKNPLENARVEVSVTSEYYRAWGEYFETRTDGQVEYDHPNDRVTLALVTPLQNTKITSATASLAASGSFEINGNAGNFCGPDVYTNSYNSSGTTTGYCGQSHGTNGDIVYGGDVDIDEGSGGASIRGDVTSGGTVFAGKGGPDVLGNISYSAKCNRCDDAITKSSASETQISGIEKAPAINGIVQTQVNETSSTNDNGDAPISGTTLDPGSVELEAGSYYLTNMDVAGGDTVTLNTTDGDIYVGVKENVELDSEAKIEVIGNGTASVYVLGAGGNANQLEMASESNISNPGDDAPQFRMFGLDNFTAQIGDGSGGKKGPAKYVGVIYAPPGTDGTGTVTLSKGVVYGGVLTGTTTIETLGSIHYDEALRTQKVLTQSESIVRVTYIHASTNEVQVEDG</sequence>
<dbReference type="InterPro" id="IPR055729">
    <property type="entry name" value="DUF7305"/>
</dbReference>
<keyword evidence="5" id="KW-1185">Reference proteome</keyword>
<feature type="compositionally biased region" description="Polar residues" evidence="1">
    <location>
        <begin position="389"/>
        <end position="407"/>
    </location>
</feature>
<keyword evidence="2" id="KW-0812">Transmembrane</keyword>
<protein>
    <recommendedName>
        <fullName evidence="3">DUF7305 domain-containing protein</fullName>
    </recommendedName>
</protein>
<dbReference type="InterPro" id="IPR055713">
    <property type="entry name" value="DUF7289"/>
</dbReference>
<evidence type="ECO:0000313" key="4">
    <source>
        <dbReference type="EMBL" id="MDS0259171.1"/>
    </source>
</evidence>
<keyword evidence="2" id="KW-0472">Membrane</keyword>
<dbReference type="RefSeq" id="WP_310918759.1">
    <property type="nucleotide sequence ID" value="NZ_JAMQON010000001.1"/>
</dbReference>
<dbReference type="Pfam" id="PF23960">
    <property type="entry name" value="DUF7289"/>
    <property type="match status" value="1"/>
</dbReference>
<evidence type="ECO:0000256" key="2">
    <source>
        <dbReference type="SAM" id="Phobius"/>
    </source>
</evidence>
<feature type="domain" description="DUF7305" evidence="3">
    <location>
        <begin position="364"/>
        <end position="569"/>
    </location>
</feature>
<keyword evidence="2" id="KW-1133">Transmembrane helix</keyword>
<organism evidence="4 5">
    <name type="scientific">Haloarcula saliterrae</name>
    <dbReference type="NCBI Taxonomy" id="2950534"/>
    <lineage>
        <taxon>Archaea</taxon>
        <taxon>Methanobacteriati</taxon>
        <taxon>Methanobacteriota</taxon>
        <taxon>Stenosarchaea group</taxon>
        <taxon>Halobacteria</taxon>
        <taxon>Halobacteriales</taxon>
        <taxon>Haloarculaceae</taxon>
        <taxon>Haloarcula</taxon>
    </lineage>
</organism>
<dbReference type="EMBL" id="JAMQON010000001">
    <property type="protein sequence ID" value="MDS0259171.1"/>
    <property type="molecule type" value="Genomic_DNA"/>
</dbReference>
<comment type="caution">
    <text evidence="4">The sequence shown here is derived from an EMBL/GenBank/DDBJ whole genome shotgun (WGS) entry which is preliminary data.</text>
</comment>
<gene>
    <name evidence="4" type="ORF">NDI56_07170</name>
</gene>
<evidence type="ECO:0000256" key="1">
    <source>
        <dbReference type="SAM" id="MobiDB-lite"/>
    </source>
</evidence>